<evidence type="ECO:0000313" key="3">
    <source>
        <dbReference type="Proteomes" id="UP000028995"/>
    </source>
</evidence>
<accession>A0A087AGM5</accession>
<dbReference type="SMART" id="SM00850">
    <property type="entry name" value="LytTR"/>
    <property type="match status" value="1"/>
</dbReference>
<keyword evidence="3" id="KW-1185">Reference proteome</keyword>
<dbReference type="AlphaFoldDB" id="A0A087AGM5"/>
<evidence type="ECO:0000259" key="1">
    <source>
        <dbReference type="PROSITE" id="PS50930"/>
    </source>
</evidence>
<dbReference type="InterPro" id="IPR046947">
    <property type="entry name" value="LytR-like"/>
</dbReference>
<dbReference type="STRING" id="35760.BCHO_0005"/>
<protein>
    <submittedName>
        <fullName evidence="2">LytTr DNA-binding domain-containing protein</fullName>
    </submittedName>
</protein>
<reference evidence="2 3" key="1">
    <citation type="submission" date="2014-03" db="EMBL/GenBank/DDBJ databases">
        <title>Genomics of Bifidobacteria.</title>
        <authorList>
            <person name="Ventura M."/>
            <person name="Milani C."/>
            <person name="Lugli G.A."/>
        </authorList>
    </citation>
    <scope>NUCLEOTIDE SEQUENCE [LARGE SCALE GENOMIC DNA]</scope>
    <source>
        <strain evidence="2 3">LMG 10510</strain>
    </source>
</reference>
<dbReference type="RefSeq" id="WP_024540204.1">
    <property type="nucleotide sequence ID" value="NZ_CP018044.1"/>
</dbReference>
<dbReference type="Proteomes" id="UP000028995">
    <property type="component" value="Unassembled WGS sequence"/>
</dbReference>
<name>A0A087AGM5_9BIFI</name>
<sequence length="157" mass="16782">MRVELSMNPTVAHEEARVTARMPSDALDEAVRLLASIGDDATIVEHDGGLRGAIVGRRGGGAVVVPIADVYVARADNGAVQLVTAKGALRTNSRLYELERQLGADFVRISKSAIVNLNKIDRIEPGFGGAYGVRMSDGTVEWISRRYVGAFKTALGM</sequence>
<dbReference type="InterPro" id="IPR007492">
    <property type="entry name" value="LytTR_DNA-bd_dom"/>
</dbReference>
<evidence type="ECO:0000313" key="2">
    <source>
        <dbReference type="EMBL" id="KFI57925.1"/>
    </source>
</evidence>
<dbReference type="Pfam" id="PF04397">
    <property type="entry name" value="LytTR"/>
    <property type="match status" value="1"/>
</dbReference>
<dbReference type="PANTHER" id="PTHR37299:SF1">
    <property type="entry name" value="STAGE 0 SPORULATION PROTEIN A HOMOLOG"/>
    <property type="match status" value="1"/>
</dbReference>
<gene>
    <name evidence="2" type="ORF">BCHO_0005</name>
</gene>
<proteinExistence type="predicted"/>
<dbReference type="eggNOG" id="COG3279">
    <property type="taxonomic scope" value="Bacteria"/>
</dbReference>
<organism evidence="2 3">
    <name type="scientific">Bifidobacterium choerinum</name>
    <dbReference type="NCBI Taxonomy" id="35760"/>
    <lineage>
        <taxon>Bacteria</taxon>
        <taxon>Bacillati</taxon>
        <taxon>Actinomycetota</taxon>
        <taxon>Actinomycetes</taxon>
        <taxon>Bifidobacteriales</taxon>
        <taxon>Bifidobacteriaceae</taxon>
        <taxon>Bifidobacterium</taxon>
    </lineage>
</organism>
<dbReference type="PANTHER" id="PTHR37299">
    <property type="entry name" value="TRANSCRIPTIONAL REGULATOR-RELATED"/>
    <property type="match status" value="1"/>
</dbReference>
<dbReference type="OrthoDB" id="9808614at2"/>
<dbReference type="EMBL" id="JGYU01000002">
    <property type="protein sequence ID" value="KFI57925.1"/>
    <property type="molecule type" value="Genomic_DNA"/>
</dbReference>
<dbReference type="GO" id="GO:0003677">
    <property type="term" value="F:DNA binding"/>
    <property type="evidence" value="ECO:0007669"/>
    <property type="project" value="UniProtKB-KW"/>
</dbReference>
<dbReference type="PROSITE" id="PS50930">
    <property type="entry name" value="HTH_LYTTR"/>
    <property type="match status" value="1"/>
</dbReference>
<dbReference type="Gene3D" id="2.40.50.1020">
    <property type="entry name" value="LytTr DNA-binding domain"/>
    <property type="match status" value="1"/>
</dbReference>
<dbReference type="GO" id="GO:0000156">
    <property type="term" value="F:phosphorelay response regulator activity"/>
    <property type="evidence" value="ECO:0007669"/>
    <property type="project" value="InterPro"/>
</dbReference>
<feature type="domain" description="HTH LytTR-type" evidence="1">
    <location>
        <begin position="54"/>
        <end position="157"/>
    </location>
</feature>
<comment type="caution">
    <text evidence="2">The sequence shown here is derived from an EMBL/GenBank/DDBJ whole genome shotgun (WGS) entry which is preliminary data.</text>
</comment>
<keyword evidence="2" id="KW-0238">DNA-binding</keyword>